<evidence type="ECO:0000313" key="3">
    <source>
        <dbReference type="Proteomes" id="UP000198852"/>
    </source>
</evidence>
<dbReference type="OrthoDB" id="8317736at2"/>
<dbReference type="InterPro" id="IPR050490">
    <property type="entry name" value="Bact_solute-bd_prot1"/>
</dbReference>
<dbReference type="Gene3D" id="3.40.190.10">
    <property type="entry name" value="Periplasmic binding protein-like II"/>
    <property type="match status" value="2"/>
</dbReference>
<evidence type="ECO:0000313" key="2">
    <source>
        <dbReference type="EMBL" id="SFS78905.1"/>
    </source>
</evidence>
<keyword evidence="1" id="KW-0732">Signal</keyword>
<dbReference type="PROSITE" id="PS51257">
    <property type="entry name" value="PROKAR_LIPOPROTEIN"/>
    <property type="match status" value="1"/>
</dbReference>
<name>A0A1I6SPK4_9PSEU</name>
<evidence type="ECO:0000256" key="1">
    <source>
        <dbReference type="SAM" id="SignalP"/>
    </source>
</evidence>
<feature type="chain" id="PRO_5038861618" evidence="1">
    <location>
        <begin position="25"/>
        <end position="432"/>
    </location>
</feature>
<dbReference type="Proteomes" id="UP000198852">
    <property type="component" value="Unassembled WGS sequence"/>
</dbReference>
<dbReference type="EMBL" id="FOZX01000005">
    <property type="protein sequence ID" value="SFS78905.1"/>
    <property type="molecule type" value="Genomic_DNA"/>
</dbReference>
<protein>
    <submittedName>
        <fullName evidence="2">Raffinose/stachyose/melibiose transport system substrate-binding protein</fullName>
    </submittedName>
</protein>
<dbReference type="AlphaFoldDB" id="A0A1I6SPK4"/>
<dbReference type="PANTHER" id="PTHR43649:SF14">
    <property type="entry name" value="BLR3389 PROTEIN"/>
    <property type="match status" value="1"/>
</dbReference>
<dbReference type="InterPro" id="IPR006059">
    <property type="entry name" value="SBP"/>
</dbReference>
<dbReference type="SUPFAM" id="SSF53850">
    <property type="entry name" value="Periplasmic binding protein-like II"/>
    <property type="match status" value="1"/>
</dbReference>
<dbReference type="RefSeq" id="WP_093418588.1">
    <property type="nucleotide sequence ID" value="NZ_FOZX01000005.1"/>
</dbReference>
<feature type="signal peptide" evidence="1">
    <location>
        <begin position="1"/>
        <end position="24"/>
    </location>
</feature>
<accession>A0A1I6SPK4</accession>
<reference evidence="3" key="1">
    <citation type="submission" date="2016-10" db="EMBL/GenBank/DDBJ databases">
        <authorList>
            <person name="Varghese N."/>
            <person name="Submissions S."/>
        </authorList>
    </citation>
    <scope>NUCLEOTIDE SEQUENCE [LARGE SCALE GENOMIC DNA]</scope>
    <source>
        <strain evidence="3">DSM 44771</strain>
    </source>
</reference>
<proteinExistence type="predicted"/>
<dbReference type="STRING" id="95161.SAMN05660874_03294"/>
<dbReference type="PANTHER" id="PTHR43649">
    <property type="entry name" value="ARABINOSE-BINDING PROTEIN-RELATED"/>
    <property type="match status" value="1"/>
</dbReference>
<sequence length="432" mass="46967">MRGLRRLCAMGATLALALTSTGCAVLLPPSEGSADVVTTWAISGGGEEELMPGEAEKFEQRTGRPMQTQFFQNDPYKNKLWVSMGSGTPPDTFFGWGGGALEAFLDAGKVADLAPAMREHPEWRDHFLPSVMSPVDIKGGTYGIPIGGMQPVLMYFNKDVYAKTGLQPPRTWNELLDQIPKLQQAGYLPISLGGADSWTYLMWEEAIVDRVAGPEAFQAILDGKPGAWLNPDIIKANAMLQDLVRRGAFGNAFASTSAELGQQRTLLRSGRAAMMVHLGAGYSDILGDDEQWVREGHLGWAPFPAVEGGKGDPANLVGNPTTFMSATTGPDQQVAIDFLREELSSPEFTQGLVERGDVPPAAGMDEELRASKDADYMTFVYDLAKNAPHFQQSWDQALPPGPAQNVLINLQKLFLDQIGPEEFSQLMEESSR</sequence>
<gene>
    <name evidence="2" type="ORF">SAMN05660874_03294</name>
</gene>
<organism evidence="2 3">
    <name type="scientific">Saccharopolyspora flava</name>
    <dbReference type="NCBI Taxonomy" id="95161"/>
    <lineage>
        <taxon>Bacteria</taxon>
        <taxon>Bacillati</taxon>
        <taxon>Actinomycetota</taxon>
        <taxon>Actinomycetes</taxon>
        <taxon>Pseudonocardiales</taxon>
        <taxon>Pseudonocardiaceae</taxon>
        <taxon>Saccharopolyspora</taxon>
    </lineage>
</organism>
<keyword evidence="3" id="KW-1185">Reference proteome</keyword>
<dbReference type="Pfam" id="PF01547">
    <property type="entry name" value="SBP_bac_1"/>
    <property type="match status" value="1"/>
</dbReference>